<reference evidence="1" key="2">
    <citation type="journal article" date="2015" name="Data Brief">
        <title>Shoot transcriptome of the giant reed, Arundo donax.</title>
        <authorList>
            <person name="Barrero R.A."/>
            <person name="Guerrero F.D."/>
            <person name="Moolhuijzen P."/>
            <person name="Goolsby J.A."/>
            <person name="Tidwell J."/>
            <person name="Bellgard S.E."/>
            <person name="Bellgard M.I."/>
        </authorList>
    </citation>
    <scope>NUCLEOTIDE SEQUENCE</scope>
    <source>
        <tissue evidence="1">Shoot tissue taken approximately 20 cm above the soil surface</tissue>
    </source>
</reference>
<name>A0A0A9E5W3_ARUDO</name>
<dbReference type="EMBL" id="GBRH01204610">
    <property type="protein sequence ID" value="JAD93285.1"/>
    <property type="molecule type" value="Transcribed_RNA"/>
</dbReference>
<proteinExistence type="predicted"/>
<dbReference type="AlphaFoldDB" id="A0A0A9E5W3"/>
<accession>A0A0A9E5W3</accession>
<protein>
    <submittedName>
        <fullName evidence="1">Uncharacterized protein</fullName>
    </submittedName>
</protein>
<evidence type="ECO:0000313" key="1">
    <source>
        <dbReference type="EMBL" id="JAD93285.1"/>
    </source>
</evidence>
<reference evidence="1" key="1">
    <citation type="submission" date="2014-09" db="EMBL/GenBank/DDBJ databases">
        <authorList>
            <person name="Magalhaes I.L.F."/>
            <person name="Oliveira U."/>
            <person name="Santos F.R."/>
            <person name="Vidigal T.H.D.A."/>
            <person name="Brescovit A.D."/>
            <person name="Santos A.J."/>
        </authorList>
    </citation>
    <scope>NUCLEOTIDE SEQUENCE</scope>
    <source>
        <tissue evidence="1">Shoot tissue taken approximately 20 cm above the soil surface</tissue>
    </source>
</reference>
<organism evidence="1">
    <name type="scientific">Arundo donax</name>
    <name type="common">Giant reed</name>
    <name type="synonym">Donax arundinaceus</name>
    <dbReference type="NCBI Taxonomy" id="35708"/>
    <lineage>
        <taxon>Eukaryota</taxon>
        <taxon>Viridiplantae</taxon>
        <taxon>Streptophyta</taxon>
        <taxon>Embryophyta</taxon>
        <taxon>Tracheophyta</taxon>
        <taxon>Spermatophyta</taxon>
        <taxon>Magnoliopsida</taxon>
        <taxon>Liliopsida</taxon>
        <taxon>Poales</taxon>
        <taxon>Poaceae</taxon>
        <taxon>PACMAD clade</taxon>
        <taxon>Arundinoideae</taxon>
        <taxon>Arundineae</taxon>
        <taxon>Arundo</taxon>
    </lineage>
</organism>
<sequence>MRAEEAKVYGARRRRWGAGAARQARVLAF</sequence>